<dbReference type="PANTHER" id="PTHR31042">
    <property type="entry name" value="CORE-2/I-BRANCHING BETA-1,6-N-ACETYLGLUCOSAMINYLTRANSFERASE FAMILY PROTEIN-RELATED"/>
    <property type="match status" value="1"/>
</dbReference>
<evidence type="ECO:0000256" key="1">
    <source>
        <dbReference type="ARBA" id="ARBA00004606"/>
    </source>
</evidence>
<keyword evidence="6" id="KW-1133">Transmembrane helix</keyword>
<comment type="caution">
    <text evidence="7">The sequence shown here is derived from an EMBL/GenBank/DDBJ whole genome shotgun (WGS) entry which is preliminary data.</text>
</comment>
<dbReference type="InterPro" id="IPR044174">
    <property type="entry name" value="BC10-like"/>
</dbReference>
<reference evidence="7 8" key="1">
    <citation type="submission" date="2024-09" db="EMBL/GenBank/DDBJ databases">
        <title>Chromosome-scale assembly of Riccia sorocarpa.</title>
        <authorList>
            <person name="Paukszto L."/>
        </authorList>
    </citation>
    <scope>NUCLEOTIDE SEQUENCE [LARGE SCALE GENOMIC DNA]</scope>
    <source>
        <strain evidence="7">LP-2024</strain>
        <tissue evidence="7">Aerial parts of the thallus</tissue>
    </source>
</reference>
<evidence type="ECO:0000256" key="5">
    <source>
        <dbReference type="ARBA" id="ARBA00023180"/>
    </source>
</evidence>
<keyword evidence="4 6" id="KW-0472">Membrane</keyword>
<keyword evidence="6" id="KW-0812">Transmembrane</keyword>
<evidence type="ECO:0000313" key="7">
    <source>
        <dbReference type="EMBL" id="KAL3684465.1"/>
    </source>
</evidence>
<dbReference type="PANTHER" id="PTHR31042:SF140">
    <property type="entry name" value="CORE-2_I-BRANCHING BETA-1,6-N-ACETYLGLUCOSAMINYLTRANSFERASE FAMILY PROTEIN"/>
    <property type="match status" value="1"/>
</dbReference>
<evidence type="ECO:0000256" key="2">
    <source>
        <dbReference type="ARBA" id="ARBA00022676"/>
    </source>
</evidence>
<evidence type="ECO:0000313" key="8">
    <source>
        <dbReference type="Proteomes" id="UP001633002"/>
    </source>
</evidence>
<evidence type="ECO:0000256" key="4">
    <source>
        <dbReference type="ARBA" id="ARBA00023136"/>
    </source>
</evidence>
<comment type="subcellular location">
    <subcellularLocation>
        <location evidence="1">Membrane</location>
        <topology evidence="1">Single-pass type II membrane protein</topology>
    </subcellularLocation>
</comment>
<protein>
    <submittedName>
        <fullName evidence="7">Uncharacterized protein</fullName>
    </submittedName>
</protein>
<keyword evidence="3" id="KW-0808">Transferase</keyword>
<dbReference type="GO" id="GO:0016020">
    <property type="term" value="C:membrane"/>
    <property type="evidence" value="ECO:0007669"/>
    <property type="project" value="UniProtKB-SubCell"/>
</dbReference>
<dbReference type="AlphaFoldDB" id="A0ABD3GYY7"/>
<dbReference type="EMBL" id="JBJQOH010000006">
    <property type="protein sequence ID" value="KAL3684465.1"/>
    <property type="molecule type" value="Genomic_DNA"/>
</dbReference>
<feature type="transmembrane region" description="Helical" evidence="6">
    <location>
        <begin position="31"/>
        <end position="49"/>
    </location>
</feature>
<evidence type="ECO:0000256" key="3">
    <source>
        <dbReference type="ARBA" id="ARBA00022679"/>
    </source>
</evidence>
<keyword evidence="2" id="KW-0328">Glycosyltransferase</keyword>
<name>A0ABD3GYY7_9MARC</name>
<keyword evidence="8" id="KW-1185">Reference proteome</keyword>
<sequence>MVVSCSDCELIRRGENKEEGTIMSETNWHTYRGPLLLVALVIYYIWLIIGTENSVKKSVFPSDNLLDFVSTDHAELGAIGSKLEVHPFDEGRASLIKVKLHTKPGDMHNASEVRRGTHLSHAWSDDELLRTALRSERLAMKQMAGQGITLADIQQKIAFMFLVERDLGLEPLWARFLSGNENRYNLYVHMDPSQPGVLGGVFRGRAIPGKEVQPNTPAFAAAARRLLANAVLGDPLNEWFVLVSDGALPLHSFYDMYEKLESTKQSFIEINTRKTPLLWQRYISRGLHALEPEVSWADFRMGSKWWILRKRHALMILEDKRYWNKFTLPCLADNKKCAPEEHYFSTVLNLLDKNGTTGKPITFQYDKGGLQSDRPTTFRCSQINGTLFSQLQSKNQWLFAQRFSTICKEKLLLTTRKIYHSRINSLTD</sequence>
<dbReference type="Pfam" id="PF02485">
    <property type="entry name" value="Branch"/>
    <property type="match status" value="1"/>
</dbReference>
<dbReference type="GO" id="GO:0016757">
    <property type="term" value="F:glycosyltransferase activity"/>
    <property type="evidence" value="ECO:0007669"/>
    <property type="project" value="UniProtKB-KW"/>
</dbReference>
<accession>A0ABD3GYY7</accession>
<dbReference type="Proteomes" id="UP001633002">
    <property type="component" value="Unassembled WGS sequence"/>
</dbReference>
<dbReference type="InterPro" id="IPR003406">
    <property type="entry name" value="Glyco_trans_14"/>
</dbReference>
<gene>
    <name evidence="7" type="ORF">R1sor_002487</name>
</gene>
<evidence type="ECO:0000256" key="6">
    <source>
        <dbReference type="SAM" id="Phobius"/>
    </source>
</evidence>
<proteinExistence type="predicted"/>
<organism evidence="7 8">
    <name type="scientific">Riccia sorocarpa</name>
    <dbReference type="NCBI Taxonomy" id="122646"/>
    <lineage>
        <taxon>Eukaryota</taxon>
        <taxon>Viridiplantae</taxon>
        <taxon>Streptophyta</taxon>
        <taxon>Embryophyta</taxon>
        <taxon>Marchantiophyta</taxon>
        <taxon>Marchantiopsida</taxon>
        <taxon>Marchantiidae</taxon>
        <taxon>Marchantiales</taxon>
        <taxon>Ricciaceae</taxon>
        <taxon>Riccia</taxon>
    </lineage>
</organism>
<keyword evidence="5" id="KW-0325">Glycoprotein</keyword>